<dbReference type="InterPro" id="IPR038441">
    <property type="entry name" value="THAP_Znf_sf"/>
</dbReference>
<dbReference type="Pfam" id="PF12017">
    <property type="entry name" value="Tnp_P_element"/>
    <property type="match status" value="1"/>
</dbReference>
<evidence type="ECO:0000256" key="3">
    <source>
        <dbReference type="ARBA" id="ARBA00022833"/>
    </source>
</evidence>
<evidence type="ECO:0000313" key="7">
    <source>
        <dbReference type="EMBL" id="JAT88926.1"/>
    </source>
</evidence>
<dbReference type="Pfam" id="PF21788">
    <property type="entry name" value="TNP-like_GBD"/>
    <property type="match status" value="1"/>
</dbReference>
<dbReference type="PROSITE" id="PS50950">
    <property type="entry name" value="ZF_THAP"/>
    <property type="match status" value="1"/>
</dbReference>
<keyword evidence="3" id="KW-0862">Zinc</keyword>
<dbReference type="PANTHER" id="PTHR47577">
    <property type="entry name" value="THAP DOMAIN-CONTAINING PROTEIN 6"/>
    <property type="match status" value="1"/>
</dbReference>
<sequence length="810" mass="94051">METERKKNKRYCLARGCVNSDKKMPNLSFFSLPKDAERRRKWLTVLNRQDILSKEDIKIKSYVVCSMHFDDSVVKITKQLKADAVPSIFLPNTLKNIDSSDVQKMNETITSIEAQAAHATLLIKRKLGEEPVDFEIKRSRVDDQEQKVTIEIHPIQDQNTPNASDLAENFSQRFRKLIEWQKKSRNGINGKQLTKEFKMFALNLHYSSPDAYRCLQTILKLPKESTLKKIKLKMSGELNDQVLQSLELKLKSLPSKAKYCTVCVGEMPLQPNLCYDIKTDEVIGLHHINDRTLPQFASNVLVVMLQGMFYNWKQPIAYSLVAGKVDYEELDLYLYDVIAKLLVIGVEVKAIVTKQDPYFEKFAKDIKKITNKKPYLLIGEHKVYYIFDVPHLLTCTRNNLLSNNFDYEGNVISWDYIQSLYEFQKEKNLQLIHKLSDAHLQPNKMQRTEVRYAAQVFSNTVYAALETYIDFDKIPAEAKATAKFVKAMNDIFDVLNSSNVDSVQNAFKMTPQQKATLEEAEAMFSNMKYINRDSTKARNPDHVNTFLNFQFTIQSIQLLFQDLRKEGFKYLFTGRLNQDCLENLFSCIRQQSGSSTNLTPVQFTRTFSNLFIQNMLKRLPTTYCKADIQKILVKAENLINITADIEHEDKSLILVSGYNDYRMDLPEENSVVYIASYLVFKCSMIHACEEMVEVLASLEPLNQLFPHFTEYNKTAEFYGYLKMPPEALIQYVEELEGLFVDHFIKCIQDKPGSTIFEFLRRILPILLCSCFPIDYFIRLFLRLRIFETMKLNNRSLTKNNDPIEQYLKVT</sequence>
<dbReference type="Gene3D" id="6.20.210.20">
    <property type="entry name" value="THAP domain"/>
    <property type="match status" value="1"/>
</dbReference>
<name>A0A1E1WQ08_PECGO</name>
<accession>A0A1E1WQ08</accession>
<reference evidence="7" key="1">
    <citation type="submission" date="2015-09" db="EMBL/GenBank/DDBJ databases">
        <title>De novo assembly of Pectinophora gossypiella (Pink Bollworm) gut transcriptome.</title>
        <authorList>
            <person name="Tassone E.E."/>
        </authorList>
    </citation>
    <scope>NUCLEOTIDE SEQUENCE</scope>
</reference>
<protein>
    <recommendedName>
        <fullName evidence="6">THAP-type domain-containing protein</fullName>
    </recommendedName>
</protein>
<dbReference type="Pfam" id="PF05485">
    <property type="entry name" value="THAP"/>
    <property type="match status" value="1"/>
</dbReference>
<organism evidence="7">
    <name type="scientific">Pectinophora gossypiella</name>
    <name type="common">Cotton pink bollworm</name>
    <name type="synonym">Depressaria gossypiella</name>
    <dbReference type="NCBI Taxonomy" id="13191"/>
    <lineage>
        <taxon>Eukaryota</taxon>
        <taxon>Metazoa</taxon>
        <taxon>Ecdysozoa</taxon>
        <taxon>Arthropoda</taxon>
        <taxon>Hexapoda</taxon>
        <taxon>Insecta</taxon>
        <taxon>Pterygota</taxon>
        <taxon>Neoptera</taxon>
        <taxon>Endopterygota</taxon>
        <taxon>Lepidoptera</taxon>
        <taxon>Glossata</taxon>
        <taxon>Ditrysia</taxon>
        <taxon>Gelechioidea</taxon>
        <taxon>Gelechiidae</taxon>
        <taxon>Apatetrinae</taxon>
        <taxon>Pectinophora</taxon>
    </lineage>
</organism>
<evidence type="ECO:0000259" key="6">
    <source>
        <dbReference type="PROSITE" id="PS50950"/>
    </source>
</evidence>
<evidence type="ECO:0000256" key="4">
    <source>
        <dbReference type="ARBA" id="ARBA00023125"/>
    </source>
</evidence>
<dbReference type="GO" id="GO:0003677">
    <property type="term" value="F:DNA binding"/>
    <property type="evidence" value="ECO:0007669"/>
    <property type="project" value="UniProtKB-UniRule"/>
</dbReference>
<dbReference type="InterPro" id="IPR048367">
    <property type="entry name" value="TNP-like_RNaseH_C"/>
</dbReference>
<dbReference type="InterPro" id="IPR006612">
    <property type="entry name" value="THAP_Znf"/>
</dbReference>
<dbReference type="InterPro" id="IPR048366">
    <property type="entry name" value="TNP-like_GBD"/>
</dbReference>
<dbReference type="SMART" id="SM00980">
    <property type="entry name" value="THAP"/>
    <property type="match status" value="1"/>
</dbReference>
<dbReference type="SMART" id="SM00692">
    <property type="entry name" value="DM3"/>
    <property type="match status" value="1"/>
</dbReference>
<keyword evidence="2 5" id="KW-0863">Zinc-finger</keyword>
<dbReference type="Pfam" id="PF21789">
    <property type="entry name" value="TNP-like_RNaseH_C"/>
    <property type="match status" value="1"/>
</dbReference>
<keyword evidence="4 5" id="KW-0238">DNA-binding</keyword>
<dbReference type="GO" id="GO:0008270">
    <property type="term" value="F:zinc ion binding"/>
    <property type="evidence" value="ECO:0007669"/>
    <property type="project" value="UniProtKB-KW"/>
</dbReference>
<gene>
    <name evidence="7" type="ORF">g.9117</name>
</gene>
<evidence type="ECO:0000256" key="1">
    <source>
        <dbReference type="ARBA" id="ARBA00022723"/>
    </source>
</evidence>
<keyword evidence="1" id="KW-0479">Metal-binding</keyword>
<dbReference type="Pfam" id="PF21787">
    <property type="entry name" value="TNP-like_RNaseH_N"/>
    <property type="match status" value="1"/>
</dbReference>
<evidence type="ECO:0000256" key="5">
    <source>
        <dbReference type="PROSITE-ProRule" id="PRU00309"/>
    </source>
</evidence>
<proteinExistence type="predicted"/>
<feature type="domain" description="THAP-type" evidence="6">
    <location>
        <begin position="8"/>
        <end position="89"/>
    </location>
</feature>
<dbReference type="SUPFAM" id="SSF57716">
    <property type="entry name" value="Glucocorticoid receptor-like (DNA-binding domain)"/>
    <property type="match status" value="1"/>
</dbReference>
<dbReference type="OrthoDB" id="8948150at2759"/>
<evidence type="ECO:0000256" key="2">
    <source>
        <dbReference type="ARBA" id="ARBA00022771"/>
    </source>
</evidence>
<dbReference type="AlphaFoldDB" id="A0A1E1WQ08"/>
<dbReference type="EMBL" id="GDQN01002128">
    <property type="protein sequence ID" value="JAT88926.1"/>
    <property type="molecule type" value="Transcribed_RNA"/>
</dbReference>
<dbReference type="InterPro" id="IPR021896">
    <property type="entry name" value="THAP9-like_HTH"/>
</dbReference>
<dbReference type="PANTHER" id="PTHR47577:SF2">
    <property type="entry name" value="THAP DOMAIN CONTAINING 9"/>
    <property type="match status" value="1"/>
</dbReference>
<dbReference type="InterPro" id="IPR048365">
    <property type="entry name" value="TNP-like_RNaseH_N"/>
</dbReference>